<sequence length="454" mass="51919">MASSTYSCPLLPRREIVSFLSESEFANIREEHLLNPSPDLMCSIYTNMLIYLDALQDDHGQADFDALGQLENPDHHVGSVRVMNLCHKIGELLEAAQCIIKFTLKDLLKPDTQRTGIFLSTLINFCIFRDTKLNLVEQFVNQVNVHELKHPELEARIAQLNNEILEAEEASKKDEPFVLELQTKLKELRQTIQSLNNHQVALKTSFRALKEKANEIDAKISTADYTLAQSAQENAKLRSKIVQSPEKLQGLLEEKKSILEEVKNSEKSAMESFQEKTTTLEVYSKACKKMNKHLAQMQAIQEQVNSSKTVDKEVKVLKSKLNDDSVLCKSLEAKLVELQGRVKQIEESCKVFEKERDLKHKEATNELNRVKLELESKRRNRAFRLKKVEAMQAKVDKIDSEINSVIESGSSTKQELQRRCEEIVNEFDNYSKTIGAYMESIEAGRKSRPKSLMF</sequence>
<evidence type="ECO:0000256" key="6">
    <source>
        <dbReference type="ARBA" id="ARBA00023054"/>
    </source>
</evidence>
<keyword evidence="7" id="KW-0131">Cell cycle</keyword>
<feature type="coiled-coil region" evidence="9">
    <location>
        <begin position="143"/>
        <end position="205"/>
    </location>
</feature>
<accession>A0A2G5DV51</accession>
<evidence type="ECO:0000256" key="4">
    <source>
        <dbReference type="ARBA" id="ARBA00022618"/>
    </source>
</evidence>
<reference evidence="11 12" key="1">
    <citation type="submission" date="2017-09" db="EMBL/GenBank/DDBJ databases">
        <title>WGS assembly of Aquilegia coerulea Goldsmith.</title>
        <authorList>
            <person name="Hodges S."/>
            <person name="Kramer E."/>
            <person name="Nordborg M."/>
            <person name="Tomkins J."/>
            <person name="Borevitz J."/>
            <person name="Derieg N."/>
            <person name="Yan J."/>
            <person name="Mihaltcheva S."/>
            <person name="Hayes R.D."/>
            <person name="Rokhsar D."/>
        </authorList>
    </citation>
    <scope>NUCLEOTIDE SEQUENCE [LARGE SCALE GENOMIC DNA]</scope>
    <source>
        <strain evidence="12">cv. Goldsmith</strain>
    </source>
</reference>
<keyword evidence="3" id="KW-0158">Chromosome</keyword>
<comment type="similarity">
    <text evidence="2">Belongs to the NUF2 family.</text>
</comment>
<evidence type="ECO:0000256" key="1">
    <source>
        <dbReference type="ARBA" id="ARBA00004584"/>
    </source>
</evidence>
<dbReference type="STRING" id="218851.A0A2G5DV51"/>
<evidence type="ECO:0000256" key="3">
    <source>
        <dbReference type="ARBA" id="ARBA00022454"/>
    </source>
</evidence>
<dbReference type="AlphaFoldDB" id="A0A2G5DV51"/>
<dbReference type="GO" id="GO:0031262">
    <property type="term" value="C:Ndc80 complex"/>
    <property type="evidence" value="ECO:0007669"/>
    <property type="project" value="InterPro"/>
</dbReference>
<dbReference type="GO" id="GO:0051301">
    <property type="term" value="P:cell division"/>
    <property type="evidence" value="ECO:0007669"/>
    <property type="project" value="UniProtKB-KW"/>
</dbReference>
<protein>
    <recommendedName>
        <fullName evidence="10">Kinetochore protein Nuf2 N-terminal domain-containing protein</fullName>
    </recommendedName>
</protein>
<comment type="subcellular location">
    <subcellularLocation>
        <location evidence="1">Chromosome</location>
        <location evidence="1">Centromere</location>
    </subcellularLocation>
</comment>
<feature type="domain" description="Kinetochore protein Nuf2 N-terminal" evidence="10">
    <location>
        <begin position="6"/>
        <end position="143"/>
    </location>
</feature>
<dbReference type="InParanoid" id="A0A2G5DV51"/>
<dbReference type="EMBL" id="KZ305031">
    <property type="protein sequence ID" value="PIA47382.1"/>
    <property type="molecule type" value="Genomic_DNA"/>
</dbReference>
<dbReference type="OrthoDB" id="8194677at2759"/>
<dbReference type="PANTHER" id="PTHR48441:SF1">
    <property type="entry name" value="NT-3"/>
    <property type="match status" value="1"/>
</dbReference>
<gene>
    <name evidence="11" type="ORF">AQUCO_01400211v1</name>
</gene>
<dbReference type="Proteomes" id="UP000230069">
    <property type="component" value="Unassembled WGS sequence"/>
</dbReference>
<feature type="coiled-coil region" evidence="9">
    <location>
        <begin position="406"/>
        <end position="433"/>
    </location>
</feature>
<dbReference type="PANTHER" id="PTHR48441">
    <property type="match status" value="1"/>
</dbReference>
<dbReference type="Pfam" id="PF03800">
    <property type="entry name" value="Nuf2"/>
    <property type="match status" value="1"/>
</dbReference>
<proteinExistence type="inferred from homology"/>
<name>A0A2G5DV51_AQUCA</name>
<keyword evidence="8" id="KW-0137">Centromere</keyword>
<evidence type="ECO:0000313" key="11">
    <source>
        <dbReference type="EMBL" id="PIA47382.1"/>
    </source>
</evidence>
<evidence type="ECO:0000256" key="2">
    <source>
        <dbReference type="ARBA" id="ARBA00005498"/>
    </source>
</evidence>
<keyword evidence="5" id="KW-0498">Mitosis</keyword>
<evidence type="ECO:0000256" key="5">
    <source>
        <dbReference type="ARBA" id="ARBA00022776"/>
    </source>
</evidence>
<keyword evidence="4" id="KW-0132">Cell division</keyword>
<evidence type="ECO:0000313" key="12">
    <source>
        <dbReference type="Proteomes" id="UP000230069"/>
    </source>
</evidence>
<evidence type="ECO:0000259" key="10">
    <source>
        <dbReference type="Pfam" id="PF03800"/>
    </source>
</evidence>
<evidence type="ECO:0000256" key="8">
    <source>
        <dbReference type="ARBA" id="ARBA00023328"/>
    </source>
</evidence>
<evidence type="ECO:0000256" key="9">
    <source>
        <dbReference type="SAM" id="Coils"/>
    </source>
</evidence>
<dbReference type="InterPro" id="IPR005549">
    <property type="entry name" value="Kinetochore_Nuf2_N"/>
</dbReference>
<dbReference type="FunCoup" id="A0A2G5DV51">
    <property type="interactions" value="2044"/>
</dbReference>
<keyword evidence="12" id="KW-1185">Reference proteome</keyword>
<keyword evidence="6 9" id="KW-0175">Coiled coil</keyword>
<evidence type="ECO:0000256" key="7">
    <source>
        <dbReference type="ARBA" id="ARBA00023306"/>
    </source>
</evidence>
<dbReference type="Gene3D" id="1.10.418.60">
    <property type="entry name" value="Ncd80 complex, Nuf2 subunit"/>
    <property type="match status" value="1"/>
</dbReference>
<organism evidence="11 12">
    <name type="scientific">Aquilegia coerulea</name>
    <name type="common">Rocky mountain columbine</name>
    <dbReference type="NCBI Taxonomy" id="218851"/>
    <lineage>
        <taxon>Eukaryota</taxon>
        <taxon>Viridiplantae</taxon>
        <taxon>Streptophyta</taxon>
        <taxon>Embryophyta</taxon>
        <taxon>Tracheophyta</taxon>
        <taxon>Spermatophyta</taxon>
        <taxon>Magnoliopsida</taxon>
        <taxon>Ranunculales</taxon>
        <taxon>Ranunculaceae</taxon>
        <taxon>Thalictroideae</taxon>
        <taxon>Aquilegia</taxon>
    </lineage>
</organism>
<dbReference type="InterPro" id="IPR038275">
    <property type="entry name" value="Nuf2_N_sf"/>
</dbReference>
<feature type="coiled-coil region" evidence="9">
    <location>
        <begin position="328"/>
        <end position="380"/>
    </location>
</feature>